<evidence type="ECO:0000313" key="1">
    <source>
        <dbReference type="EMBL" id="JAS18819.1"/>
    </source>
</evidence>
<organism evidence="2">
    <name type="scientific">Clastoptera arizonana</name>
    <name type="common">Arizona spittle bug</name>
    <dbReference type="NCBI Taxonomy" id="38151"/>
    <lineage>
        <taxon>Eukaryota</taxon>
        <taxon>Metazoa</taxon>
        <taxon>Ecdysozoa</taxon>
        <taxon>Arthropoda</taxon>
        <taxon>Hexapoda</taxon>
        <taxon>Insecta</taxon>
        <taxon>Pterygota</taxon>
        <taxon>Neoptera</taxon>
        <taxon>Paraneoptera</taxon>
        <taxon>Hemiptera</taxon>
        <taxon>Auchenorrhyncha</taxon>
        <taxon>Cercopoidea</taxon>
        <taxon>Clastopteridae</taxon>
        <taxon>Clastoptera</taxon>
    </lineage>
</organism>
<gene>
    <name evidence="2" type="ORF">g.36189</name>
    <name evidence="1" type="ORF">g.36196</name>
</gene>
<dbReference type="Gene3D" id="3.30.160.20">
    <property type="match status" value="1"/>
</dbReference>
<evidence type="ECO:0008006" key="3">
    <source>
        <dbReference type="Google" id="ProtNLM"/>
    </source>
</evidence>
<name>A0A1B6DVX3_9HEMI</name>
<evidence type="ECO:0000313" key="2">
    <source>
        <dbReference type="EMBL" id="JAS29825.1"/>
    </source>
</evidence>
<proteinExistence type="predicted"/>
<dbReference type="AlphaFoldDB" id="A0A1B6DVX3"/>
<dbReference type="SUPFAM" id="SSF54768">
    <property type="entry name" value="dsRNA-binding domain-like"/>
    <property type="match status" value="1"/>
</dbReference>
<dbReference type="EMBL" id="GEDC01007473">
    <property type="protein sequence ID" value="JAS29825.1"/>
    <property type="molecule type" value="Transcribed_RNA"/>
</dbReference>
<protein>
    <recommendedName>
        <fullName evidence="3">DRBM domain-containing protein</fullName>
    </recommendedName>
</protein>
<reference evidence="2" key="1">
    <citation type="submission" date="2015-12" db="EMBL/GenBank/DDBJ databases">
        <title>De novo transcriptome assembly of four potential Pierce s Disease insect vectors from Arizona vineyards.</title>
        <authorList>
            <person name="Tassone E.E."/>
        </authorList>
    </citation>
    <scope>NUCLEOTIDE SEQUENCE</scope>
</reference>
<sequence>MTSSSLACKNIWDLKSNNSTALTSEMESTLKYLREYLKKLQYQQKLKKLKEKGVIDDSGEGDNFDNSFKDNLQLGYFLMTQTRRLLFLEKESKINKLNKPGQIMSLHSGNSITKSLYTIPSIKQSSISSSYVDELQDILYQFNKTLVVKKERPMSLSKSKKSKNPKKKTSETEMVMTIFLREHAAKTNQFLKFNIIPTNNNFEFAYACSLLHLSGKGKARGKNLAKEAAARNLVQLLVDLQQSEILPESISPFTKEELNMITIHLCEFKNYAMKLRKLCKEKNMKPPTFSILQSKPLYTTQCSALGQIALESTHLYKFLSMPLYRVGRLDELHRDRVHRKTCHLQVSVISHSIFFSIHFIFSI</sequence>
<dbReference type="EMBL" id="GEDC01018479">
    <property type="protein sequence ID" value="JAS18819.1"/>
    <property type="molecule type" value="Transcribed_RNA"/>
</dbReference>
<accession>A0A1B6DVX3</accession>